<sequence length="49" mass="5274">MVSRSSSYQVCLSSFANKTVDEALMATTSLNNHSLLHSRLGHPSAHTVS</sequence>
<reference evidence="1 2" key="1">
    <citation type="submission" date="2024-01" db="EMBL/GenBank/DDBJ databases">
        <title>Genome assemblies of Stephania.</title>
        <authorList>
            <person name="Yang L."/>
        </authorList>
    </citation>
    <scope>NUCLEOTIDE SEQUENCE [LARGE SCALE GENOMIC DNA]</scope>
    <source>
        <strain evidence="1">JXDWG</strain>
        <tissue evidence="1">Leaf</tissue>
    </source>
</reference>
<evidence type="ECO:0000313" key="1">
    <source>
        <dbReference type="EMBL" id="KAK9112334.1"/>
    </source>
</evidence>
<evidence type="ECO:0008006" key="3">
    <source>
        <dbReference type="Google" id="ProtNLM"/>
    </source>
</evidence>
<dbReference type="Proteomes" id="UP001419268">
    <property type="component" value="Unassembled WGS sequence"/>
</dbReference>
<organism evidence="1 2">
    <name type="scientific">Stephania cephalantha</name>
    <dbReference type="NCBI Taxonomy" id="152367"/>
    <lineage>
        <taxon>Eukaryota</taxon>
        <taxon>Viridiplantae</taxon>
        <taxon>Streptophyta</taxon>
        <taxon>Embryophyta</taxon>
        <taxon>Tracheophyta</taxon>
        <taxon>Spermatophyta</taxon>
        <taxon>Magnoliopsida</taxon>
        <taxon>Ranunculales</taxon>
        <taxon>Menispermaceae</taxon>
        <taxon>Menispermoideae</taxon>
        <taxon>Cissampelideae</taxon>
        <taxon>Stephania</taxon>
    </lineage>
</organism>
<accession>A0AAP0IBL4</accession>
<protein>
    <recommendedName>
        <fullName evidence="3">GAG-pre-integrase domain-containing protein</fullName>
    </recommendedName>
</protein>
<dbReference type="EMBL" id="JBBNAG010000008">
    <property type="protein sequence ID" value="KAK9112334.1"/>
    <property type="molecule type" value="Genomic_DNA"/>
</dbReference>
<dbReference type="AlphaFoldDB" id="A0AAP0IBL4"/>
<proteinExistence type="predicted"/>
<gene>
    <name evidence="1" type="ORF">Scep_019853</name>
</gene>
<name>A0AAP0IBL4_9MAGN</name>
<keyword evidence="2" id="KW-1185">Reference proteome</keyword>
<comment type="caution">
    <text evidence="1">The sequence shown here is derived from an EMBL/GenBank/DDBJ whole genome shotgun (WGS) entry which is preliminary data.</text>
</comment>
<evidence type="ECO:0000313" key="2">
    <source>
        <dbReference type="Proteomes" id="UP001419268"/>
    </source>
</evidence>